<keyword evidence="3" id="KW-0067">ATP-binding</keyword>
<sequence>HMAVGVGMYSQVRLSRCAPLTRSVSRVVHTLPRNLSRTCSRSISSSSTIQRLSRFWIPTVGAERSKDAKDESHELLIRAGYLRQAHAGIFHMLPLGNRVQQKLEALIDKHMESIVSLSTISSEELWKKTGRFVGHGGEFLLSPTHEEEITSLVASTVQSYKDLPLRLYQIGRKFRDEARPRQGLLRGREFTMKDLYTFDITEQQARQTYEEVRQAYRAFLDELKLPYLVAEADSGNIGGTLSHEYHFVSAKGEDNVISCGSCGYTINDELAITSIDQPEQATIEHKKDLSRWVGITKDRNSLVVAWFPTVTQQTSGSDNTKNEINPNVIKALVPDIDLSVENPLEIWDKSNPRQENGSRPSSAQIIEINDERLPLSNSTCTDIQHKLQPRELLLPSGKFNSVQFQLRPRKNGKSMQLTRTLTGDPCQKCGDGKVTVNRAIEVGHTFHLGTRYSLPLSATFVGSNDVRQTIEMGCHGIGVSRLVGAIASMLSDAKGLNWPAAIAPFSAVVVPANGNEDVAEDITKKLMSSGFDAVLDDRKKPMGWKLNDADLVGYPLIVVLGRAWKTEGKVEVQCRRLRIKEEVQCGGDVSSALEQRLQNLLTQL</sequence>
<dbReference type="Gene3D" id="3.40.50.800">
    <property type="entry name" value="Anticodon-binding domain"/>
    <property type="match status" value="1"/>
</dbReference>
<dbReference type="EMBL" id="CAIJEO010000006">
    <property type="protein sequence ID" value="CAD0094360.1"/>
    <property type="molecule type" value="Genomic_DNA"/>
</dbReference>
<dbReference type="InterPro" id="IPR036621">
    <property type="entry name" value="Anticodon-bd_dom_sf"/>
</dbReference>
<evidence type="ECO:0000256" key="2">
    <source>
        <dbReference type="ARBA" id="ARBA00022741"/>
    </source>
</evidence>
<dbReference type="SUPFAM" id="SSF52954">
    <property type="entry name" value="Class II aaRS ABD-related"/>
    <property type="match status" value="1"/>
</dbReference>
<dbReference type="Proteomes" id="UP000714618">
    <property type="component" value="Unassembled WGS sequence"/>
</dbReference>
<dbReference type="SUPFAM" id="SSF55681">
    <property type="entry name" value="Class II aaRS and biotin synthetases"/>
    <property type="match status" value="1"/>
</dbReference>
<dbReference type="InterPro" id="IPR004500">
    <property type="entry name" value="Pro-tRNA-synth_IIa_bac-type"/>
</dbReference>
<dbReference type="InterPro" id="IPR050062">
    <property type="entry name" value="Pro-tRNA_synthetase"/>
</dbReference>
<reference evidence="6" key="1">
    <citation type="submission" date="2020-06" db="EMBL/GenBank/DDBJ databases">
        <authorList>
            <person name="Onetto C."/>
        </authorList>
    </citation>
    <scope>NUCLEOTIDE SEQUENCE</scope>
</reference>
<evidence type="ECO:0000256" key="3">
    <source>
        <dbReference type="ARBA" id="ARBA00022840"/>
    </source>
</evidence>
<keyword evidence="7" id="KW-1185">Reference proteome</keyword>
<keyword evidence="1" id="KW-0436">Ligase</keyword>
<dbReference type="PANTHER" id="PTHR42753:SF2">
    <property type="entry name" value="PROLINE--TRNA LIGASE"/>
    <property type="match status" value="1"/>
</dbReference>
<feature type="non-terminal residue" evidence="6">
    <location>
        <position position="604"/>
    </location>
</feature>
<evidence type="ECO:0000313" key="6">
    <source>
        <dbReference type="EMBL" id="CAD0094360.1"/>
    </source>
</evidence>
<dbReference type="InterPro" id="IPR045864">
    <property type="entry name" value="aa-tRNA-synth_II/BPL/LPL"/>
</dbReference>
<feature type="domain" description="Aminoacyl-transfer RNA synthetases class-II family profile" evidence="5">
    <location>
        <begin position="138"/>
        <end position="511"/>
    </location>
</feature>
<evidence type="ECO:0000259" key="5">
    <source>
        <dbReference type="PROSITE" id="PS50862"/>
    </source>
</evidence>
<dbReference type="InterPro" id="IPR004154">
    <property type="entry name" value="Anticodon-bd"/>
</dbReference>
<dbReference type="AlphaFoldDB" id="A0A9N8JY01"/>
<proteinExistence type="predicted"/>
<keyword evidence="4" id="KW-0030">Aminoacyl-tRNA synthetase</keyword>
<dbReference type="CDD" id="cd00861">
    <property type="entry name" value="ProRS_anticodon_short"/>
    <property type="match status" value="1"/>
</dbReference>
<comment type="caution">
    <text evidence="6">The sequence shown here is derived from an EMBL/GenBank/DDBJ whole genome shotgun (WGS) entry which is preliminary data.</text>
</comment>
<dbReference type="Pfam" id="PF00587">
    <property type="entry name" value="tRNA-synt_2b"/>
    <property type="match status" value="1"/>
</dbReference>
<evidence type="ECO:0000313" key="7">
    <source>
        <dbReference type="Proteomes" id="UP000714618"/>
    </source>
</evidence>
<dbReference type="GO" id="GO:0005739">
    <property type="term" value="C:mitochondrion"/>
    <property type="evidence" value="ECO:0007669"/>
    <property type="project" value="TreeGrafter"/>
</dbReference>
<dbReference type="InterPro" id="IPR002314">
    <property type="entry name" value="aa-tRNA-synt_IIb"/>
</dbReference>
<accession>A0A9N8JY01</accession>
<dbReference type="GO" id="GO:0006433">
    <property type="term" value="P:prolyl-tRNA aminoacylation"/>
    <property type="evidence" value="ECO:0007669"/>
    <property type="project" value="InterPro"/>
</dbReference>
<name>A0A9N8JY01_9PEZI</name>
<evidence type="ECO:0000256" key="1">
    <source>
        <dbReference type="ARBA" id="ARBA00022598"/>
    </source>
</evidence>
<dbReference type="Pfam" id="PF03129">
    <property type="entry name" value="HGTP_anticodon"/>
    <property type="match status" value="1"/>
</dbReference>
<organism evidence="6 7">
    <name type="scientific">Aureobasidium mustum</name>
    <dbReference type="NCBI Taxonomy" id="2773714"/>
    <lineage>
        <taxon>Eukaryota</taxon>
        <taxon>Fungi</taxon>
        <taxon>Dikarya</taxon>
        <taxon>Ascomycota</taxon>
        <taxon>Pezizomycotina</taxon>
        <taxon>Dothideomycetes</taxon>
        <taxon>Dothideomycetidae</taxon>
        <taxon>Dothideales</taxon>
        <taxon>Saccotheciaceae</taxon>
        <taxon>Aureobasidium</taxon>
    </lineage>
</organism>
<gene>
    <name evidence="6" type="ORF">AWRI4233_LOCUS4550</name>
</gene>
<dbReference type="GO" id="GO:0004827">
    <property type="term" value="F:proline-tRNA ligase activity"/>
    <property type="evidence" value="ECO:0007669"/>
    <property type="project" value="InterPro"/>
</dbReference>
<dbReference type="OrthoDB" id="10267474at2759"/>
<dbReference type="InterPro" id="IPR044140">
    <property type="entry name" value="ProRS_anticodon_short"/>
</dbReference>
<protein>
    <recommendedName>
        <fullName evidence="5">Aminoacyl-transfer RNA synthetases class-II family profile domain-containing protein</fullName>
    </recommendedName>
</protein>
<evidence type="ECO:0000256" key="4">
    <source>
        <dbReference type="ARBA" id="ARBA00023146"/>
    </source>
</evidence>
<dbReference type="Gene3D" id="3.30.930.10">
    <property type="entry name" value="Bira Bifunctional Protein, Domain 2"/>
    <property type="match status" value="2"/>
</dbReference>
<dbReference type="PRINTS" id="PR01043">
    <property type="entry name" value="TRNASYNTHGLY"/>
</dbReference>
<keyword evidence="2" id="KW-0547">Nucleotide-binding</keyword>
<dbReference type="PROSITE" id="PS50862">
    <property type="entry name" value="AA_TRNA_LIGASE_II"/>
    <property type="match status" value="1"/>
</dbReference>
<dbReference type="PANTHER" id="PTHR42753">
    <property type="entry name" value="MITOCHONDRIAL RIBOSOME PROTEIN L39/PROLYL-TRNA LIGASE FAMILY MEMBER"/>
    <property type="match status" value="1"/>
</dbReference>
<dbReference type="GO" id="GO:0005524">
    <property type="term" value="F:ATP binding"/>
    <property type="evidence" value="ECO:0007669"/>
    <property type="project" value="UniProtKB-KW"/>
</dbReference>
<dbReference type="NCBIfam" id="TIGR00409">
    <property type="entry name" value="proS_fam_II"/>
    <property type="match status" value="1"/>
</dbReference>
<dbReference type="InterPro" id="IPR006195">
    <property type="entry name" value="aa-tRNA-synth_II"/>
</dbReference>